<evidence type="ECO:0000313" key="2">
    <source>
        <dbReference type="Proteomes" id="UP000594454"/>
    </source>
</evidence>
<keyword evidence="2" id="KW-1185">Reference proteome</keyword>
<dbReference type="EMBL" id="LR899012">
    <property type="protein sequence ID" value="CAD7087808.1"/>
    <property type="molecule type" value="Genomic_DNA"/>
</dbReference>
<dbReference type="Proteomes" id="UP000594454">
    <property type="component" value="Chromosome 4"/>
</dbReference>
<protein>
    <submittedName>
        <fullName evidence="1">Uncharacterized protein</fullName>
    </submittedName>
</protein>
<dbReference type="AlphaFoldDB" id="A0A7R8UVH6"/>
<organism evidence="1 2">
    <name type="scientific">Hermetia illucens</name>
    <name type="common">Black soldier fly</name>
    <dbReference type="NCBI Taxonomy" id="343691"/>
    <lineage>
        <taxon>Eukaryota</taxon>
        <taxon>Metazoa</taxon>
        <taxon>Ecdysozoa</taxon>
        <taxon>Arthropoda</taxon>
        <taxon>Hexapoda</taxon>
        <taxon>Insecta</taxon>
        <taxon>Pterygota</taxon>
        <taxon>Neoptera</taxon>
        <taxon>Endopterygota</taxon>
        <taxon>Diptera</taxon>
        <taxon>Brachycera</taxon>
        <taxon>Stratiomyomorpha</taxon>
        <taxon>Stratiomyidae</taxon>
        <taxon>Hermetiinae</taxon>
        <taxon>Hermetia</taxon>
    </lineage>
</organism>
<dbReference type="InParanoid" id="A0A7R8UVH6"/>
<proteinExistence type="predicted"/>
<reference evidence="1 2" key="1">
    <citation type="submission" date="2020-11" db="EMBL/GenBank/DDBJ databases">
        <authorList>
            <person name="Wallbank WR R."/>
            <person name="Pardo Diaz C."/>
            <person name="Kozak K."/>
            <person name="Martin S."/>
            <person name="Jiggins C."/>
            <person name="Moest M."/>
            <person name="Warren A I."/>
            <person name="Generalovic N T."/>
            <person name="Byers J.R.P. K."/>
            <person name="Montejo-Kovacevich G."/>
            <person name="Yen C E."/>
        </authorList>
    </citation>
    <scope>NUCLEOTIDE SEQUENCE [LARGE SCALE GENOMIC DNA]</scope>
</reference>
<sequence>MLGNQEQQQQQQEQREYQVPKLQHHALAAWIGSKKFHHADVYFLKDRLQLEAFKFSLKNPPKWDDATRGHTFEEIILESRWFCSKPHCHVIYKYPQVKAFQTYIIKKKNEQ</sequence>
<gene>
    <name evidence="1" type="ORF">HERILL_LOCUS10489</name>
</gene>
<evidence type="ECO:0000313" key="1">
    <source>
        <dbReference type="EMBL" id="CAD7087808.1"/>
    </source>
</evidence>
<accession>A0A7R8UVH6</accession>
<name>A0A7R8UVH6_HERIL</name>